<protein>
    <recommendedName>
        <fullName evidence="2">Transposase IS4 N-terminal domain-containing protein</fullName>
    </recommendedName>
</protein>
<dbReference type="Pfam" id="PF13006">
    <property type="entry name" value="Nterm_IS4"/>
    <property type="match status" value="1"/>
</dbReference>
<feature type="region of interest" description="Disordered" evidence="1">
    <location>
        <begin position="70"/>
        <end position="108"/>
    </location>
</feature>
<organism evidence="3 4">
    <name type="scientific">Nonomuraea angiospora</name>
    <dbReference type="NCBI Taxonomy" id="46172"/>
    <lineage>
        <taxon>Bacteria</taxon>
        <taxon>Bacillati</taxon>
        <taxon>Actinomycetota</taxon>
        <taxon>Actinomycetes</taxon>
        <taxon>Streptosporangiales</taxon>
        <taxon>Streptosporangiaceae</taxon>
        <taxon>Nonomuraea</taxon>
    </lineage>
</organism>
<comment type="caution">
    <text evidence="3">The sequence shown here is derived from an EMBL/GenBank/DDBJ whole genome shotgun (WGS) entry which is preliminary data.</text>
</comment>
<proteinExistence type="predicted"/>
<name>A0ABR9MGR3_9ACTN</name>
<evidence type="ECO:0000313" key="3">
    <source>
        <dbReference type="EMBL" id="MBE1591702.1"/>
    </source>
</evidence>
<reference evidence="3 4" key="1">
    <citation type="submission" date="2020-10" db="EMBL/GenBank/DDBJ databases">
        <title>Sequencing the genomes of 1000 actinobacteria strains.</title>
        <authorList>
            <person name="Klenk H.-P."/>
        </authorList>
    </citation>
    <scope>NUCLEOTIDE SEQUENCE [LARGE SCALE GENOMIC DNA]</scope>
    <source>
        <strain evidence="3 4">DSM 43173</strain>
    </source>
</reference>
<dbReference type="EMBL" id="JADBEK010000001">
    <property type="protein sequence ID" value="MBE1591702.1"/>
    <property type="molecule type" value="Genomic_DNA"/>
</dbReference>
<dbReference type="Proteomes" id="UP000633509">
    <property type="component" value="Unassembled WGS sequence"/>
</dbReference>
<gene>
    <name evidence="3" type="ORF">H4W80_009960</name>
</gene>
<feature type="domain" description="Transposase IS4 N-terminal" evidence="2">
    <location>
        <begin position="6"/>
        <end position="65"/>
    </location>
</feature>
<accession>A0ABR9MGR3</accession>
<dbReference type="InterPro" id="IPR024473">
    <property type="entry name" value="Transposases_IS4_N"/>
</dbReference>
<evidence type="ECO:0000256" key="1">
    <source>
        <dbReference type="SAM" id="MobiDB-lite"/>
    </source>
</evidence>
<evidence type="ECO:0000259" key="2">
    <source>
        <dbReference type="Pfam" id="PF13006"/>
    </source>
</evidence>
<evidence type="ECO:0000313" key="4">
    <source>
        <dbReference type="Proteomes" id="UP000633509"/>
    </source>
</evidence>
<sequence length="121" mass="12773">MTDPSAVCALTSLIPCQVLDPAIAMRGCGERRVRKLPAHVLVYPLIGLCLCPDDDYEIIEKLTGTPALASAREGTQRIPDASPGSDHQGVVQTARLPGTPAGAPQARNFRSGRLTCARPAL</sequence>
<keyword evidence="4" id="KW-1185">Reference proteome</keyword>